<sequence length="149" mass="17322">MNKMRNIYVFFSLSLLFLFAGCALMLVYTQIEGYQNLRQEIENDFETYTPLSYLANKIHSYDETSAISSIQIEGISCLRLQDEQTDTLIYVQDGKLKELYTIQGTDFDLEAGEELMDCEHLEIHLEPHFIELEVNDQKLQIRLHSEASV</sequence>
<dbReference type="InterPro" id="IPR032340">
    <property type="entry name" value="DUF4860"/>
</dbReference>
<accession>A0A7W8D0A9</accession>
<name>A0A7W8D0A9_9FIRM</name>
<protein>
    <recommendedName>
        <fullName evidence="3">DUF4860 domain-containing protein</fullName>
    </recommendedName>
</protein>
<gene>
    <name evidence="1" type="ORF">HNQ43_000867</name>
</gene>
<proteinExistence type="predicted"/>
<organism evidence="1 2">
    <name type="scientific">Faecalicoccus acidiformans</name>
    <dbReference type="NCBI Taxonomy" id="915173"/>
    <lineage>
        <taxon>Bacteria</taxon>
        <taxon>Bacillati</taxon>
        <taxon>Bacillota</taxon>
        <taxon>Erysipelotrichia</taxon>
        <taxon>Erysipelotrichales</taxon>
        <taxon>Erysipelotrichaceae</taxon>
        <taxon>Faecalicoccus</taxon>
    </lineage>
</organism>
<dbReference type="RefSeq" id="WP_183375151.1">
    <property type="nucleotide sequence ID" value="NZ_JACHHD010000007.1"/>
</dbReference>
<dbReference type="Proteomes" id="UP000521313">
    <property type="component" value="Unassembled WGS sequence"/>
</dbReference>
<evidence type="ECO:0000313" key="1">
    <source>
        <dbReference type="EMBL" id="MBB5184821.1"/>
    </source>
</evidence>
<evidence type="ECO:0008006" key="3">
    <source>
        <dbReference type="Google" id="ProtNLM"/>
    </source>
</evidence>
<reference evidence="1 2" key="1">
    <citation type="submission" date="2020-08" db="EMBL/GenBank/DDBJ databases">
        <title>Genomic Encyclopedia of Type Strains, Phase IV (KMG-IV): sequencing the most valuable type-strain genomes for metagenomic binning, comparative biology and taxonomic classification.</title>
        <authorList>
            <person name="Goeker M."/>
        </authorList>
    </citation>
    <scope>NUCLEOTIDE SEQUENCE [LARGE SCALE GENOMIC DNA]</scope>
    <source>
        <strain evidence="1 2">DSM 26963</strain>
    </source>
</reference>
<comment type="caution">
    <text evidence="1">The sequence shown here is derived from an EMBL/GenBank/DDBJ whole genome shotgun (WGS) entry which is preliminary data.</text>
</comment>
<evidence type="ECO:0000313" key="2">
    <source>
        <dbReference type="Proteomes" id="UP000521313"/>
    </source>
</evidence>
<dbReference type="PROSITE" id="PS51257">
    <property type="entry name" value="PROKAR_LIPOPROTEIN"/>
    <property type="match status" value="1"/>
</dbReference>
<dbReference type="EMBL" id="JACHHD010000007">
    <property type="protein sequence ID" value="MBB5184821.1"/>
    <property type="molecule type" value="Genomic_DNA"/>
</dbReference>
<dbReference type="Pfam" id="PF16152">
    <property type="entry name" value="DUF4860"/>
    <property type="match status" value="1"/>
</dbReference>
<dbReference type="AlphaFoldDB" id="A0A7W8D0A9"/>